<dbReference type="GO" id="GO:0005886">
    <property type="term" value="C:plasma membrane"/>
    <property type="evidence" value="ECO:0007669"/>
    <property type="project" value="TreeGrafter"/>
</dbReference>
<evidence type="ECO:0000256" key="5">
    <source>
        <dbReference type="ARBA" id="ARBA00023136"/>
    </source>
</evidence>
<dbReference type="GO" id="GO:0043123">
    <property type="term" value="P:positive regulation of canonical NF-kappaB signal transduction"/>
    <property type="evidence" value="ECO:0007669"/>
    <property type="project" value="InterPro"/>
</dbReference>
<keyword evidence="4 11" id="KW-1133">Transmembrane helix</keyword>
<feature type="compositionally biased region" description="Polar residues" evidence="10">
    <location>
        <begin position="263"/>
        <end position="274"/>
    </location>
</feature>
<feature type="compositionally biased region" description="Polar residues" evidence="10">
    <location>
        <begin position="232"/>
        <end position="242"/>
    </location>
</feature>
<evidence type="ECO:0000256" key="12">
    <source>
        <dbReference type="SAM" id="SignalP"/>
    </source>
</evidence>
<accession>A0A9Q1BND9</accession>
<name>A0A9Q1BND9_HOLLE</name>
<comment type="caution">
    <text evidence="9">Lacks conserved residue(s) required for the propagation of feature annotation.</text>
</comment>
<organism evidence="14 15">
    <name type="scientific">Holothuria leucospilota</name>
    <name type="common">Black long sea cucumber</name>
    <name type="synonym">Mertensiothuria leucospilota</name>
    <dbReference type="NCBI Taxonomy" id="206669"/>
    <lineage>
        <taxon>Eukaryota</taxon>
        <taxon>Metazoa</taxon>
        <taxon>Echinodermata</taxon>
        <taxon>Eleutherozoa</taxon>
        <taxon>Echinozoa</taxon>
        <taxon>Holothuroidea</taxon>
        <taxon>Aspidochirotacea</taxon>
        <taxon>Aspidochirotida</taxon>
        <taxon>Holothuriidae</taxon>
        <taxon>Holothuria</taxon>
    </lineage>
</organism>
<evidence type="ECO:0000256" key="4">
    <source>
        <dbReference type="ARBA" id="ARBA00022989"/>
    </source>
</evidence>
<dbReference type="SMART" id="SM00208">
    <property type="entry name" value="TNFR"/>
    <property type="match status" value="2"/>
</dbReference>
<proteinExistence type="predicted"/>
<dbReference type="PROSITE" id="PS51257">
    <property type="entry name" value="PROKAR_LIPOPROTEIN"/>
    <property type="match status" value="1"/>
</dbReference>
<feature type="region of interest" description="Disordered" evidence="10">
    <location>
        <begin position="227"/>
        <end position="294"/>
    </location>
</feature>
<feature type="region of interest" description="Disordered" evidence="10">
    <location>
        <begin position="392"/>
        <end position="413"/>
    </location>
</feature>
<feature type="repeat" description="TNFR-Cys" evidence="9">
    <location>
        <begin position="76"/>
        <end position="112"/>
    </location>
</feature>
<dbReference type="EMBL" id="JAIZAY010000014">
    <property type="protein sequence ID" value="KAJ8029768.1"/>
    <property type="molecule type" value="Genomic_DNA"/>
</dbReference>
<keyword evidence="15" id="KW-1185">Reference proteome</keyword>
<comment type="caution">
    <text evidence="14">The sequence shown here is derived from an EMBL/GenBank/DDBJ whole genome shotgun (WGS) entry which is preliminary data.</text>
</comment>
<evidence type="ECO:0000256" key="9">
    <source>
        <dbReference type="PROSITE-ProRule" id="PRU00206"/>
    </source>
</evidence>
<evidence type="ECO:0000256" key="10">
    <source>
        <dbReference type="SAM" id="MobiDB-lite"/>
    </source>
</evidence>
<feature type="transmembrane region" description="Helical" evidence="11">
    <location>
        <begin position="179"/>
        <end position="203"/>
    </location>
</feature>
<dbReference type="PROSITE" id="PS50050">
    <property type="entry name" value="TNFR_NGFR_2"/>
    <property type="match status" value="1"/>
</dbReference>
<dbReference type="GO" id="GO:0046330">
    <property type="term" value="P:positive regulation of JNK cascade"/>
    <property type="evidence" value="ECO:0007669"/>
    <property type="project" value="InterPro"/>
</dbReference>
<keyword evidence="6" id="KW-1015">Disulfide bond</keyword>
<dbReference type="InterPro" id="IPR047526">
    <property type="entry name" value="TNR19/27/EDAR"/>
</dbReference>
<dbReference type="PANTHER" id="PTHR12120:SF10">
    <property type="entry name" value="TNFR-CYS DOMAIN-CONTAINING PROTEIN"/>
    <property type="match status" value="1"/>
</dbReference>
<dbReference type="Proteomes" id="UP001152320">
    <property type="component" value="Chromosome 14"/>
</dbReference>
<keyword evidence="12" id="KW-0732">Signal</keyword>
<evidence type="ECO:0000256" key="3">
    <source>
        <dbReference type="ARBA" id="ARBA00022737"/>
    </source>
</evidence>
<protein>
    <submittedName>
        <fullName evidence="14">Tumor necrosis factor receptor superfamily member EDAR</fullName>
    </submittedName>
</protein>
<dbReference type="InterPro" id="IPR001368">
    <property type="entry name" value="TNFR/NGFR_Cys_rich_reg"/>
</dbReference>
<evidence type="ECO:0000256" key="2">
    <source>
        <dbReference type="ARBA" id="ARBA00022692"/>
    </source>
</evidence>
<evidence type="ECO:0000313" key="15">
    <source>
        <dbReference type="Proteomes" id="UP001152320"/>
    </source>
</evidence>
<keyword evidence="5 11" id="KW-0472">Membrane</keyword>
<feature type="region of interest" description="Disordered" evidence="10">
    <location>
        <begin position="345"/>
        <end position="379"/>
    </location>
</feature>
<sequence>MLRPQLCLTVLLVLGCLCYHVTGVEENPTPECGENEYLSDDGSECHPCQELTCEAGFQPNLSCGGGNPLTGAACIKCQDGHFSNAGENCQGCSVCVNTVNDTPCTRESDIICGPCKEGYVMLGFHCRSCHQVPYPSHYEECGEIGLGSEVTESPVPYSVTERVKTPPEEDLLDPPLDSLLIFIVMAGLILLVGAVIIFVIVFFCNYKRNGLCGGPCCPQQNIGIDAEGGESQPDTAQNQGQNLEPDVGDPLIPRIIPDVQPAQRPTANGPSDEQPNGDLRREAHVGAGNDSCNGHIPAIVETAVEIDGKENLQSDPLPDTAAERLTDNGASVEHSNGDLVRETHVGAGNDSCNGHAPVSVETDVDGDDKGNLQSDPLPDTAAERTHMVTGGLGLVHGESPNKLENSSGELGDRESCSLPYLHLSQSFQPSESRSYPQEGTTNQLCEGCLSRKQQPGGVNICKADTVIVNCNGQCSSHPLSPANEQGNKKINPNFGY</sequence>
<keyword evidence="3" id="KW-0677">Repeat</keyword>
<feature type="domain" description="TNFR-Cys" evidence="13">
    <location>
        <begin position="76"/>
        <end position="112"/>
    </location>
</feature>
<evidence type="ECO:0000256" key="8">
    <source>
        <dbReference type="ARBA" id="ARBA00023180"/>
    </source>
</evidence>
<evidence type="ECO:0000256" key="7">
    <source>
        <dbReference type="ARBA" id="ARBA00023170"/>
    </source>
</evidence>
<evidence type="ECO:0000313" key="14">
    <source>
        <dbReference type="EMBL" id="KAJ8029768.1"/>
    </source>
</evidence>
<reference evidence="14" key="1">
    <citation type="submission" date="2021-10" db="EMBL/GenBank/DDBJ databases">
        <title>Tropical sea cucumber genome reveals ecological adaptation and Cuvierian tubules defense mechanism.</title>
        <authorList>
            <person name="Chen T."/>
        </authorList>
    </citation>
    <scope>NUCLEOTIDE SEQUENCE</scope>
    <source>
        <strain evidence="14">Nanhai2018</strain>
        <tissue evidence="14">Muscle</tissue>
    </source>
</reference>
<dbReference type="PANTHER" id="PTHR12120">
    <property type="entry name" value="TNFR-CYS DOMAIN-CONTAINING PROTEIN"/>
    <property type="match status" value="1"/>
</dbReference>
<evidence type="ECO:0000259" key="13">
    <source>
        <dbReference type="PROSITE" id="PS50050"/>
    </source>
</evidence>
<feature type="signal peptide" evidence="12">
    <location>
        <begin position="1"/>
        <end position="23"/>
    </location>
</feature>
<evidence type="ECO:0000256" key="11">
    <source>
        <dbReference type="SAM" id="Phobius"/>
    </source>
</evidence>
<keyword evidence="2 11" id="KW-0812">Transmembrane</keyword>
<keyword evidence="8" id="KW-0325">Glycoprotein</keyword>
<dbReference type="AlphaFoldDB" id="A0A9Q1BND9"/>
<dbReference type="GO" id="GO:0038023">
    <property type="term" value="F:signaling receptor activity"/>
    <property type="evidence" value="ECO:0007669"/>
    <property type="project" value="InterPro"/>
</dbReference>
<evidence type="ECO:0000256" key="1">
    <source>
        <dbReference type="ARBA" id="ARBA00004167"/>
    </source>
</evidence>
<gene>
    <name evidence="14" type="ORF">HOLleu_29246</name>
</gene>
<feature type="chain" id="PRO_5040259147" evidence="12">
    <location>
        <begin position="24"/>
        <end position="496"/>
    </location>
</feature>
<comment type="subcellular location">
    <subcellularLocation>
        <location evidence="1">Membrane</location>
        <topology evidence="1">Single-pass membrane protein</topology>
    </subcellularLocation>
</comment>
<evidence type="ECO:0000256" key="6">
    <source>
        <dbReference type="ARBA" id="ARBA00023157"/>
    </source>
</evidence>
<keyword evidence="7 14" id="KW-0675">Receptor</keyword>
<dbReference type="Gene3D" id="2.10.50.10">
    <property type="entry name" value="Tumor Necrosis Factor Receptor, subunit A, domain 2"/>
    <property type="match status" value="1"/>
</dbReference>